<feature type="domain" description="SAM-dependent MTase RsmB/NOP-type" evidence="8">
    <location>
        <begin position="243"/>
        <end position="525"/>
    </location>
</feature>
<comment type="function">
    <text evidence="5">May act as RNA methyltransferase.</text>
</comment>
<dbReference type="GO" id="GO:0008173">
    <property type="term" value="F:RNA methyltransferase activity"/>
    <property type="evidence" value="ECO:0007669"/>
    <property type="project" value="InterPro"/>
</dbReference>
<dbReference type="Pfam" id="PF01029">
    <property type="entry name" value="NusB"/>
    <property type="match status" value="1"/>
</dbReference>
<dbReference type="GO" id="GO:0001510">
    <property type="term" value="P:RNA methylation"/>
    <property type="evidence" value="ECO:0007669"/>
    <property type="project" value="InterPro"/>
</dbReference>
<evidence type="ECO:0000256" key="7">
    <source>
        <dbReference type="SAM" id="MobiDB-lite"/>
    </source>
</evidence>
<feature type="binding site" evidence="6">
    <location>
        <begin position="346"/>
        <end position="352"/>
    </location>
    <ligand>
        <name>S-adenosyl-L-methionine</name>
        <dbReference type="ChEBI" id="CHEBI:59789"/>
    </ligand>
</feature>
<dbReference type="CDD" id="cd02440">
    <property type="entry name" value="AdoMet_MTases"/>
    <property type="match status" value="1"/>
</dbReference>
<dbReference type="SUPFAM" id="SSF48013">
    <property type="entry name" value="NusB-like"/>
    <property type="match status" value="1"/>
</dbReference>
<dbReference type="AlphaFoldDB" id="A0A9Q4GKU9"/>
<keyword evidence="2 6" id="KW-0808">Transferase</keyword>
<organism evidence="9 10">
    <name type="scientific">Corynebacterium pygosceleis</name>
    <dbReference type="NCBI Taxonomy" id="2800406"/>
    <lineage>
        <taxon>Bacteria</taxon>
        <taxon>Bacillati</taxon>
        <taxon>Actinomycetota</taxon>
        <taxon>Actinomycetes</taxon>
        <taxon>Mycobacteriales</taxon>
        <taxon>Corynebacteriaceae</taxon>
        <taxon>Corynebacterium</taxon>
    </lineage>
</organism>
<dbReference type="RefSeq" id="WP_200254996.1">
    <property type="nucleotide sequence ID" value="NZ_JAENIQ020000002.1"/>
</dbReference>
<dbReference type="PROSITE" id="PS51686">
    <property type="entry name" value="SAM_MT_RSMB_NOP"/>
    <property type="match status" value="1"/>
</dbReference>
<keyword evidence="1 6" id="KW-0489">Methyltransferase</keyword>
<dbReference type="InterPro" id="IPR049560">
    <property type="entry name" value="MeTrfase_RsmB-F_NOP2_cat"/>
</dbReference>
<evidence type="ECO:0000256" key="6">
    <source>
        <dbReference type="PROSITE-ProRule" id="PRU01023"/>
    </source>
</evidence>
<dbReference type="Proteomes" id="UP001071478">
    <property type="component" value="Unassembled WGS sequence"/>
</dbReference>
<evidence type="ECO:0000313" key="9">
    <source>
        <dbReference type="EMBL" id="MCX7467735.1"/>
    </source>
</evidence>
<name>A0A9Q4GKU9_9CORY</name>
<dbReference type="Gene3D" id="1.10.940.10">
    <property type="entry name" value="NusB-like"/>
    <property type="match status" value="1"/>
</dbReference>
<dbReference type="EMBL" id="JAPMKU010000001">
    <property type="protein sequence ID" value="MCX7467735.1"/>
    <property type="molecule type" value="Genomic_DNA"/>
</dbReference>
<evidence type="ECO:0000256" key="3">
    <source>
        <dbReference type="ARBA" id="ARBA00022691"/>
    </source>
</evidence>
<dbReference type="SUPFAM" id="SSF53335">
    <property type="entry name" value="S-adenosyl-L-methionine-dependent methyltransferases"/>
    <property type="match status" value="1"/>
</dbReference>
<evidence type="ECO:0000313" key="10">
    <source>
        <dbReference type="Proteomes" id="UP001071478"/>
    </source>
</evidence>
<evidence type="ECO:0000256" key="2">
    <source>
        <dbReference type="ARBA" id="ARBA00022679"/>
    </source>
</evidence>
<feature type="compositionally biased region" description="Basic and acidic residues" evidence="7">
    <location>
        <begin position="16"/>
        <end position="32"/>
    </location>
</feature>
<dbReference type="GO" id="GO:0006355">
    <property type="term" value="P:regulation of DNA-templated transcription"/>
    <property type="evidence" value="ECO:0007669"/>
    <property type="project" value="InterPro"/>
</dbReference>
<proteinExistence type="inferred from homology"/>
<reference evidence="9" key="1">
    <citation type="submission" date="2022-11" db="EMBL/GenBank/DDBJ databases">
        <title>Corynebacterium sp. isolated from Penguins.</title>
        <authorList>
            <person name="Sedlar K."/>
            <person name="Svec P."/>
        </authorList>
    </citation>
    <scope>NUCLEOTIDE SEQUENCE</scope>
    <source>
        <strain evidence="9">P7374</strain>
    </source>
</reference>
<comment type="similarity">
    <text evidence="6">Belongs to the class I-like SAM-binding methyltransferase superfamily. RsmB/NOP family.</text>
</comment>
<evidence type="ECO:0000256" key="4">
    <source>
        <dbReference type="ARBA" id="ARBA00022884"/>
    </source>
</evidence>
<protein>
    <submittedName>
        <fullName evidence="9">MFS transporter</fullName>
    </submittedName>
</protein>
<sequence>MSLERSGGFRARSGGGRKEPANRDGGGGEKPVRSGGQAGRRSGGKPSGGRRPRAGSGRPGGGEKTDSRSPGARNSPNTSVRPLTPGVDEPRAAALHVLRAVRADDAYANLVLPGLLRTHGITDRDAAFATELTYGTLRQLGVLDEVIDAASSRPLDTIDGELLDVLRLSAYQLLNMRVSPHAAVDTGVRLTEGIGQERAKGFVNAVLRTISRKTPDEWMDELAPTGGVAATAFANAHPVWIAESFARVLGEGDLDAALAADSERPKVHLAARPGEITAEELALATGGEPGPYSPYAVHLDSGDPGDLEPLRERLATVQDEGSQIIARAVVEAPVEGTDRGRWLDLCAGPGGKAALIGALARIDGARLDAVEVSEHRAKLVRTATSGLPVNVVTADGRDPGLEPGYDRVLVDAPCSGLGALRRRPEARWRKSEADIAELTKLQFELLTSAVSLVRPGGVVVYSTCSPDLRETRGVVERALSELDVVELDATEFACGMPDTGGHASVQMWPHRHGTDAMFFSVLRVGDN</sequence>
<dbReference type="InterPro" id="IPR001678">
    <property type="entry name" value="MeTrfase_RsmB-F_NOP2_dom"/>
</dbReference>
<accession>A0A9Q4GKU9</accession>
<feature type="compositionally biased region" description="Low complexity" evidence="7">
    <location>
        <begin position="1"/>
        <end position="12"/>
    </location>
</feature>
<feature type="binding site" evidence="6">
    <location>
        <position position="371"/>
    </location>
    <ligand>
        <name>S-adenosyl-L-methionine</name>
        <dbReference type="ChEBI" id="CHEBI:59789"/>
    </ligand>
</feature>
<feature type="active site" description="Nucleophile" evidence="6">
    <location>
        <position position="464"/>
    </location>
</feature>
<evidence type="ECO:0000256" key="1">
    <source>
        <dbReference type="ARBA" id="ARBA00022603"/>
    </source>
</evidence>
<dbReference type="GO" id="GO:0003723">
    <property type="term" value="F:RNA binding"/>
    <property type="evidence" value="ECO:0007669"/>
    <property type="project" value="UniProtKB-UniRule"/>
</dbReference>
<comment type="caution">
    <text evidence="9">The sequence shown here is derived from an EMBL/GenBank/DDBJ whole genome shotgun (WGS) entry which is preliminary data.</text>
</comment>
<dbReference type="InterPro" id="IPR006027">
    <property type="entry name" value="NusB_RsmB_TIM44"/>
</dbReference>
<dbReference type="InterPro" id="IPR029063">
    <property type="entry name" value="SAM-dependent_MTases_sf"/>
</dbReference>
<feature type="binding site" evidence="6">
    <location>
        <position position="411"/>
    </location>
    <ligand>
        <name>S-adenosyl-L-methionine</name>
        <dbReference type="ChEBI" id="CHEBI:59789"/>
    </ligand>
</feature>
<gene>
    <name evidence="9" type="ORF">OS129_02415</name>
</gene>
<dbReference type="Pfam" id="PF01189">
    <property type="entry name" value="Methyltr_RsmB-F"/>
    <property type="match status" value="1"/>
</dbReference>
<feature type="binding site" evidence="6">
    <location>
        <position position="395"/>
    </location>
    <ligand>
        <name>S-adenosyl-L-methionine</name>
        <dbReference type="ChEBI" id="CHEBI:59789"/>
    </ligand>
</feature>
<dbReference type="PRINTS" id="PR02008">
    <property type="entry name" value="RCMTFAMILY"/>
</dbReference>
<dbReference type="PANTHER" id="PTHR22807">
    <property type="entry name" value="NOP2 YEAST -RELATED NOL1/NOP2/FMU SUN DOMAIN-CONTAINING"/>
    <property type="match status" value="1"/>
</dbReference>
<dbReference type="PANTHER" id="PTHR22807:SF53">
    <property type="entry name" value="RIBOSOMAL RNA SMALL SUBUNIT METHYLTRANSFERASE B-RELATED"/>
    <property type="match status" value="1"/>
</dbReference>
<evidence type="ECO:0000256" key="5">
    <source>
        <dbReference type="ARBA" id="ARBA00059465"/>
    </source>
</evidence>
<keyword evidence="3 6" id="KW-0949">S-adenosyl-L-methionine</keyword>
<dbReference type="FunFam" id="3.40.50.150:FF:000257">
    <property type="entry name" value="16S rRNA methyltransferase"/>
    <property type="match status" value="1"/>
</dbReference>
<dbReference type="InterPro" id="IPR035926">
    <property type="entry name" value="NusB-like_sf"/>
</dbReference>
<feature type="compositionally biased region" description="Polar residues" evidence="7">
    <location>
        <begin position="72"/>
        <end position="81"/>
    </location>
</feature>
<evidence type="ECO:0000259" key="8">
    <source>
        <dbReference type="PROSITE" id="PS51686"/>
    </source>
</evidence>
<dbReference type="InterPro" id="IPR023267">
    <property type="entry name" value="RCMT"/>
</dbReference>
<dbReference type="Gene3D" id="3.40.50.150">
    <property type="entry name" value="Vaccinia Virus protein VP39"/>
    <property type="match status" value="1"/>
</dbReference>
<feature type="region of interest" description="Disordered" evidence="7">
    <location>
        <begin position="1"/>
        <end position="87"/>
    </location>
</feature>
<keyword evidence="4 6" id="KW-0694">RNA-binding</keyword>